<accession>A0A2P7RZG9</accession>
<dbReference type="AlphaFoldDB" id="A0A2P7RZG9"/>
<evidence type="ECO:0000313" key="2">
    <source>
        <dbReference type="Proteomes" id="UP000240653"/>
    </source>
</evidence>
<proteinExistence type="predicted"/>
<organism evidence="1 2">
    <name type="scientific">Pseudaminobacter soli</name>
    <name type="common">ex Li et al. 2025</name>
    <dbReference type="NCBI Taxonomy" id="1295366"/>
    <lineage>
        <taxon>Bacteria</taxon>
        <taxon>Pseudomonadati</taxon>
        <taxon>Pseudomonadota</taxon>
        <taxon>Alphaproteobacteria</taxon>
        <taxon>Hyphomicrobiales</taxon>
        <taxon>Phyllobacteriaceae</taxon>
        <taxon>Pseudaminobacter</taxon>
    </lineage>
</organism>
<reference evidence="1 2" key="1">
    <citation type="submission" date="2018-03" db="EMBL/GenBank/DDBJ databases">
        <title>The draft genome of Mesorhizobium soli JCM 19897.</title>
        <authorList>
            <person name="Li L."/>
            <person name="Liu L."/>
            <person name="Liang L."/>
            <person name="Wang T."/>
            <person name="Zhang X."/>
        </authorList>
    </citation>
    <scope>NUCLEOTIDE SEQUENCE [LARGE SCALE GENOMIC DNA]</scope>
    <source>
        <strain evidence="1 2">JCM 19897</strain>
    </source>
</reference>
<dbReference type="OrthoDB" id="954305at2"/>
<evidence type="ECO:0000313" key="1">
    <source>
        <dbReference type="EMBL" id="PSJ55604.1"/>
    </source>
</evidence>
<protein>
    <recommendedName>
        <fullName evidence="3">MmcQ/YjbR family DNA-binding protein</fullName>
    </recommendedName>
</protein>
<keyword evidence="2" id="KW-1185">Reference proteome</keyword>
<evidence type="ECO:0008006" key="3">
    <source>
        <dbReference type="Google" id="ProtNLM"/>
    </source>
</evidence>
<name>A0A2P7RZG9_9HYPH</name>
<dbReference type="Proteomes" id="UP000240653">
    <property type="component" value="Unassembled WGS sequence"/>
</dbReference>
<dbReference type="Pfam" id="PF04237">
    <property type="entry name" value="YjbR"/>
    <property type="match status" value="1"/>
</dbReference>
<dbReference type="EMBL" id="PXYL01000023">
    <property type="protein sequence ID" value="PSJ55604.1"/>
    <property type="molecule type" value="Genomic_DNA"/>
</dbReference>
<sequence>MSNDLSRAFEKLHKAAEGLPEVVEGVSYGTPALKIGNKLLCRIKDAETAVLSCSLEDKQFLLEAAPEIYFETEHYVGWPAILVHLDAISLDELHLRLEQAWLRQAPKTLVKAWKTRHAL</sequence>
<gene>
    <name evidence="1" type="ORF">C7I85_26490</name>
</gene>
<dbReference type="InterPro" id="IPR058532">
    <property type="entry name" value="YjbR/MT2646/Rv2570-like"/>
</dbReference>
<comment type="caution">
    <text evidence="1">The sequence shown here is derived from an EMBL/GenBank/DDBJ whole genome shotgun (WGS) entry which is preliminary data.</text>
</comment>
<dbReference type="RefSeq" id="WP_106727005.1">
    <property type="nucleotide sequence ID" value="NZ_PXYL01000023.1"/>
</dbReference>